<reference evidence="2" key="1">
    <citation type="submission" date="2021-06" db="EMBL/GenBank/DDBJ databases">
        <authorList>
            <person name="Kallberg Y."/>
            <person name="Tangrot J."/>
            <person name="Rosling A."/>
        </authorList>
    </citation>
    <scope>NUCLEOTIDE SEQUENCE</scope>
    <source>
        <strain evidence="2">IN212</strain>
    </source>
</reference>
<feature type="non-terminal residue" evidence="2">
    <location>
        <position position="82"/>
    </location>
</feature>
<organism evidence="2 3">
    <name type="scientific">Racocetra fulgida</name>
    <dbReference type="NCBI Taxonomy" id="60492"/>
    <lineage>
        <taxon>Eukaryota</taxon>
        <taxon>Fungi</taxon>
        <taxon>Fungi incertae sedis</taxon>
        <taxon>Mucoromycota</taxon>
        <taxon>Glomeromycotina</taxon>
        <taxon>Glomeromycetes</taxon>
        <taxon>Diversisporales</taxon>
        <taxon>Gigasporaceae</taxon>
        <taxon>Racocetra</taxon>
    </lineage>
</organism>
<dbReference type="PANTHER" id="PTHR36924:SF1">
    <property type="entry name" value="ANTITOXIN HIGA-1"/>
    <property type="match status" value="1"/>
</dbReference>
<evidence type="ECO:0000256" key="1">
    <source>
        <dbReference type="ARBA" id="ARBA00023125"/>
    </source>
</evidence>
<gene>
    <name evidence="2" type="ORF">RFULGI_LOCUS13031</name>
</gene>
<name>A0A9N9INL7_9GLOM</name>
<evidence type="ECO:0000313" key="3">
    <source>
        <dbReference type="Proteomes" id="UP000789396"/>
    </source>
</evidence>
<keyword evidence="3" id="KW-1185">Reference proteome</keyword>
<dbReference type="Proteomes" id="UP000789396">
    <property type="component" value="Unassembled WGS sequence"/>
</dbReference>
<dbReference type="EMBL" id="CAJVPZ010032979">
    <property type="protein sequence ID" value="CAG8743194.1"/>
    <property type="molecule type" value="Genomic_DNA"/>
</dbReference>
<dbReference type="InterPro" id="IPR010982">
    <property type="entry name" value="Lambda_DNA-bd_dom_sf"/>
</dbReference>
<comment type="caution">
    <text evidence="2">The sequence shown here is derived from an EMBL/GenBank/DDBJ whole genome shotgun (WGS) entry which is preliminary data.</text>
</comment>
<dbReference type="Gene3D" id="1.10.260.40">
    <property type="entry name" value="lambda repressor-like DNA-binding domains"/>
    <property type="match status" value="1"/>
</dbReference>
<accession>A0A9N9INL7</accession>
<sequence length="82" mass="9776">MANYQKIKPIHPGEIIREEFMLPLHLTSEKLAQDIKLAPGEVEEVIQEKKSLNMDLICRLSIWQEELKQKQKEIRPYKELYN</sequence>
<dbReference type="OrthoDB" id="2425154at2759"/>
<proteinExistence type="predicted"/>
<dbReference type="AlphaFoldDB" id="A0A9N9INL7"/>
<keyword evidence="1" id="KW-0238">DNA-binding</keyword>
<dbReference type="NCBIfam" id="TIGR02607">
    <property type="entry name" value="antidote_HigA"/>
    <property type="match status" value="1"/>
</dbReference>
<dbReference type="GO" id="GO:0003677">
    <property type="term" value="F:DNA binding"/>
    <property type="evidence" value="ECO:0007669"/>
    <property type="project" value="UniProtKB-KW"/>
</dbReference>
<evidence type="ECO:0000313" key="2">
    <source>
        <dbReference type="EMBL" id="CAG8743194.1"/>
    </source>
</evidence>
<dbReference type="InterPro" id="IPR013430">
    <property type="entry name" value="Toxin_antidote_HigA"/>
</dbReference>
<protein>
    <submittedName>
        <fullName evidence="2">2374_t:CDS:1</fullName>
    </submittedName>
</protein>
<dbReference type="SUPFAM" id="SSF47413">
    <property type="entry name" value="lambda repressor-like DNA-binding domains"/>
    <property type="match status" value="1"/>
</dbReference>
<dbReference type="PANTHER" id="PTHR36924">
    <property type="entry name" value="ANTITOXIN HIGA-1"/>
    <property type="match status" value="1"/>
</dbReference>